<dbReference type="InterPro" id="IPR004528">
    <property type="entry name" value="KdsB"/>
</dbReference>
<dbReference type="Pfam" id="PF02348">
    <property type="entry name" value="CTP_transf_3"/>
    <property type="match status" value="1"/>
</dbReference>
<sequence>MGDPATTFTVIIPARYGSTRFPGKPLADIKGQPMIAHVIARAKEAGAERIVVATDDKRIATVAEQHCEVCLTRANHNSGTERLAEVVDILQLEDDIPIVNVQGDEPFVPAKNIRQVADNLASHTQLAMATLATPFTSAEDVLNPNMVKVVRNHLHHALYFSRSAIPFHRAAMLESSEQINPTDYLRHIGIYAYRAQYIGQYVRYAASMLENYESLEQLRALWYGDKIHVDIARETPEAGIDTPEDLARLLRVL</sequence>
<dbReference type="HAMAP" id="MF_00057">
    <property type="entry name" value="KdsB"/>
    <property type="match status" value="1"/>
</dbReference>
<dbReference type="NCBIfam" id="TIGR00466">
    <property type="entry name" value="kdsB"/>
    <property type="match status" value="1"/>
</dbReference>
<dbReference type="GO" id="GO:0008690">
    <property type="term" value="F:3-deoxy-manno-octulosonate cytidylyltransferase activity"/>
    <property type="evidence" value="ECO:0007669"/>
    <property type="project" value="UniProtKB-UniRule"/>
</dbReference>
<dbReference type="GO" id="GO:0005829">
    <property type="term" value="C:cytosol"/>
    <property type="evidence" value="ECO:0007669"/>
    <property type="project" value="TreeGrafter"/>
</dbReference>
<dbReference type="NCBIfam" id="NF003952">
    <property type="entry name" value="PRK05450.1-5"/>
    <property type="match status" value="1"/>
</dbReference>
<keyword evidence="3 5" id="KW-0548">Nucleotidyltransferase</keyword>
<dbReference type="NCBIfam" id="NF003950">
    <property type="entry name" value="PRK05450.1-3"/>
    <property type="match status" value="1"/>
</dbReference>
<name>A0A7S9DW72_9ALTE</name>
<comment type="similarity">
    <text evidence="5">Belongs to the KdsB family.</text>
</comment>
<dbReference type="AlphaFoldDB" id="A0A7S9DW72"/>
<accession>A0A7S9DW72</accession>
<dbReference type="GO" id="GO:0016020">
    <property type="term" value="C:membrane"/>
    <property type="evidence" value="ECO:0007669"/>
    <property type="project" value="UniProtKB-SubCell"/>
</dbReference>
<dbReference type="FunFam" id="3.90.550.10:FF:000011">
    <property type="entry name" value="3-deoxy-manno-octulosonate cytidylyltransferase"/>
    <property type="match status" value="1"/>
</dbReference>
<proteinExistence type="inferred from homology"/>
<dbReference type="SUPFAM" id="SSF53448">
    <property type="entry name" value="Nucleotide-diphospho-sugar transferases"/>
    <property type="match status" value="1"/>
</dbReference>
<dbReference type="Proteomes" id="UP000595095">
    <property type="component" value="Chromosome"/>
</dbReference>
<comment type="catalytic activity">
    <reaction evidence="5">
        <text>3-deoxy-alpha-D-manno-oct-2-ulosonate + CTP = CMP-3-deoxy-beta-D-manno-octulosonate + diphosphate</text>
        <dbReference type="Rhea" id="RHEA:23448"/>
        <dbReference type="ChEBI" id="CHEBI:33019"/>
        <dbReference type="ChEBI" id="CHEBI:37563"/>
        <dbReference type="ChEBI" id="CHEBI:85986"/>
        <dbReference type="ChEBI" id="CHEBI:85987"/>
        <dbReference type="EC" id="2.7.7.38"/>
    </reaction>
</comment>
<comment type="function">
    <text evidence="5">Activates KDO (a required 8-carbon sugar) for incorporation into bacterial lipopolysaccharide in Gram-negative bacteria.</text>
</comment>
<evidence type="ECO:0000256" key="4">
    <source>
        <dbReference type="ARBA" id="ARBA00022985"/>
    </source>
</evidence>
<evidence type="ECO:0000256" key="1">
    <source>
        <dbReference type="ARBA" id="ARBA00004370"/>
    </source>
</evidence>
<reference evidence="6 7" key="1">
    <citation type="submission" date="2020-11" db="EMBL/GenBank/DDBJ databases">
        <title>Complete genome sequence for Salinimonas sp. strain G2-b.</title>
        <authorList>
            <person name="Park S.-J."/>
        </authorList>
    </citation>
    <scope>NUCLEOTIDE SEQUENCE [LARGE SCALE GENOMIC DNA]</scope>
    <source>
        <strain evidence="6 7">G2-b</strain>
    </source>
</reference>
<dbReference type="NCBIfam" id="NF009905">
    <property type="entry name" value="PRK13368.1"/>
    <property type="match status" value="1"/>
</dbReference>
<dbReference type="InterPro" id="IPR029044">
    <property type="entry name" value="Nucleotide-diphossugar_trans"/>
</dbReference>
<dbReference type="RefSeq" id="WP_195809456.1">
    <property type="nucleotide sequence ID" value="NZ_CP064795.1"/>
</dbReference>
<dbReference type="KEGG" id="smaa:IT774_08720"/>
<evidence type="ECO:0000256" key="2">
    <source>
        <dbReference type="ARBA" id="ARBA00022679"/>
    </source>
</evidence>
<keyword evidence="4 5" id="KW-0448">Lipopolysaccharide biosynthesis</keyword>
<dbReference type="CDD" id="cd02517">
    <property type="entry name" value="CMP-KDO-Synthetase"/>
    <property type="match status" value="1"/>
</dbReference>
<dbReference type="EMBL" id="CP064795">
    <property type="protein sequence ID" value="QPG04360.1"/>
    <property type="molecule type" value="Genomic_DNA"/>
</dbReference>
<evidence type="ECO:0000313" key="6">
    <source>
        <dbReference type="EMBL" id="QPG04360.1"/>
    </source>
</evidence>
<evidence type="ECO:0000256" key="5">
    <source>
        <dbReference type="HAMAP-Rule" id="MF_00057"/>
    </source>
</evidence>
<comment type="subcellular location">
    <subcellularLocation>
        <location evidence="5">Cytoplasm</location>
    </subcellularLocation>
    <subcellularLocation>
        <location evidence="1">Membrane</location>
    </subcellularLocation>
</comment>
<protein>
    <recommendedName>
        <fullName evidence="5">3-deoxy-manno-octulosonate cytidylyltransferase</fullName>
        <ecNumber evidence="5">2.7.7.38</ecNumber>
    </recommendedName>
    <alternativeName>
        <fullName evidence="5">CMP-2-keto-3-deoxyoctulosonic acid synthase</fullName>
        <shortName evidence="5">CKS</shortName>
        <shortName evidence="5">CMP-KDO synthase</shortName>
    </alternativeName>
</protein>
<keyword evidence="2 5" id="KW-0808">Transferase</keyword>
<gene>
    <name evidence="5 6" type="primary">kdsB</name>
    <name evidence="6" type="ORF">IT774_08720</name>
</gene>
<dbReference type="GO" id="GO:0009103">
    <property type="term" value="P:lipopolysaccharide biosynthetic process"/>
    <property type="evidence" value="ECO:0007669"/>
    <property type="project" value="UniProtKB-UniRule"/>
</dbReference>
<evidence type="ECO:0000313" key="7">
    <source>
        <dbReference type="Proteomes" id="UP000595095"/>
    </source>
</evidence>
<dbReference type="GO" id="GO:0033468">
    <property type="term" value="P:CMP-keto-3-deoxy-D-manno-octulosonic acid biosynthetic process"/>
    <property type="evidence" value="ECO:0007669"/>
    <property type="project" value="UniProtKB-UniRule"/>
</dbReference>
<evidence type="ECO:0000256" key="3">
    <source>
        <dbReference type="ARBA" id="ARBA00022695"/>
    </source>
</evidence>
<comment type="pathway">
    <text evidence="5">Nucleotide-sugar biosynthesis; CMP-3-deoxy-D-manno-octulosonate biosynthesis; CMP-3-deoxy-D-manno-octulosonate from 3-deoxy-D-manno-octulosonate and CTP: step 1/1.</text>
</comment>
<organism evidence="6 7">
    <name type="scientific">Salinimonas marina</name>
    <dbReference type="NCBI Taxonomy" id="2785918"/>
    <lineage>
        <taxon>Bacteria</taxon>
        <taxon>Pseudomonadati</taxon>
        <taxon>Pseudomonadota</taxon>
        <taxon>Gammaproteobacteria</taxon>
        <taxon>Alteromonadales</taxon>
        <taxon>Alteromonadaceae</taxon>
        <taxon>Alteromonas/Salinimonas group</taxon>
        <taxon>Salinimonas</taxon>
    </lineage>
</organism>
<dbReference type="PANTHER" id="PTHR42866:SF2">
    <property type="entry name" value="3-DEOXY-MANNO-OCTULOSONATE CYTIDYLYLTRANSFERASE, MITOCHONDRIAL"/>
    <property type="match status" value="1"/>
</dbReference>
<dbReference type="Gene3D" id="3.90.550.10">
    <property type="entry name" value="Spore Coat Polysaccharide Biosynthesis Protein SpsA, Chain A"/>
    <property type="match status" value="1"/>
</dbReference>
<dbReference type="InterPro" id="IPR003329">
    <property type="entry name" value="Cytidylyl_trans"/>
</dbReference>
<dbReference type="EC" id="2.7.7.38" evidence="5"/>
<keyword evidence="7" id="KW-1185">Reference proteome</keyword>
<keyword evidence="5" id="KW-0963">Cytoplasm</keyword>
<dbReference type="PANTHER" id="PTHR42866">
    <property type="entry name" value="3-DEOXY-MANNO-OCTULOSONATE CYTIDYLYLTRANSFERASE"/>
    <property type="match status" value="1"/>
</dbReference>
<dbReference type="UniPathway" id="UPA00358">
    <property type="reaction ID" value="UER00476"/>
</dbReference>